<dbReference type="EMBL" id="CH474029">
    <property type="protein sequence ID" value="EDL89114.1"/>
    <property type="molecule type" value="Genomic_DNA"/>
</dbReference>
<feature type="region of interest" description="Disordered" evidence="1">
    <location>
        <begin position="1"/>
        <end position="30"/>
    </location>
</feature>
<dbReference type="Proteomes" id="UP000234681">
    <property type="component" value="Chromosome 7"/>
</dbReference>
<evidence type="ECO:0000256" key="1">
    <source>
        <dbReference type="SAM" id="MobiDB-lite"/>
    </source>
</evidence>
<reference evidence="3" key="1">
    <citation type="submission" date="2005-09" db="EMBL/GenBank/DDBJ databases">
        <authorList>
            <person name="Mural R.J."/>
            <person name="Li P.W."/>
            <person name="Adams M.D."/>
            <person name="Amanatides P.G."/>
            <person name="Baden-Tillson H."/>
            <person name="Barnstead M."/>
            <person name="Chin S.H."/>
            <person name="Dew I."/>
            <person name="Evans C.A."/>
            <person name="Ferriera S."/>
            <person name="Flanigan M."/>
            <person name="Fosler C."/>
            <person name="Glodek A."/>
            <person name="Gu Z."/>
            <person name="Holt R.A."/>
            <person name="Jennings D."/>
            <person name="Kraft C.L."/>
            <person name="Lu F."/>
            <person name="Nguyen T."/>
            <person name="Nusskern D.R."/>
            <person name="Pfannkoch C.M."/>
            <person name="Sitter C."/>
            <person name="Sutton G.G."/>
            <person name="Venter J.C."/>
            <person name="Wang Z."/>
            <person name="Woodage T."/>
            <person name="Zheng X.H."/>
            <person name="Zhong F."/>
        </authorList>
    </citation>
    <scope>NUCLEOTIDE SEQUENCE [LARGE SCALE GENOMIC DNA]</scope>
    <source>
        <strain>BN</strain>
        <strain evidence="3">Sprague-Dawley</strain>
    </source>
</reference>
<evidence type="ECO:0000313" key="3">
    <source>
        <dbReference type="Proteomes" id="UP000234681"/>
    </source>
</evidence>
<accession>A6K843</accession>
<proteinExistence type="predicted"/>
<name>A6K843_RAT</name>
<protein>
    <submittedName>
        <fullName evidence="2">RCG29292</fullName>
    </submittedName>
</protein>
<organism evidence="2 3">
    <name type="scientific">Rattus norvegicus</name>
    <name type="common">Rat</name>
    <dbReference type="NCBI Taxonomy" id="10116"/>
    <lineage>
        <taxon>Eukaryota</taxon>
        <taxon>Metazoa</taxon>
        <taxon>Chordata</taxon>
        <taxon>Craniata</taxon>
        <taxon>Vertebrata</taxon>
        <taxon>Euteleostomi</taxon>
        <taxon>Mammalia</taxon>
        <taxon>Eutheria</taxon>
        <taxon>Euarchontoglires</taxon>
        <taxon>Glires</taxon>
        <taxon>Rodentia</taxon>
        <taxon>Myomorpha</taxon>
        <taxon>Muroidea</taxon>
        <taxon>Muridae</taxon>
        <taxon>Murinae</taxon>
        <taxon>Rattus</taxon>
    </lineage>
</organism>
<gene>
    <name evidence="2" type="ORF">rCG_29292</name>
</gene>
<evidence type="ECO:0000313" key="2">
    <source>
        <dbReference type="EMBL" id="EDL89114.1"/>
    </source>
</evidence>
<dbReference type="AlphaFoldDB" id="A6K843"/>
<sequence>MKGLAMTKLKLANPGPGRGSSSYPAGYTGS</sequence>